<dbReference type="AlphaFoldDB" id="A0A2I0QZI0"/>
<feature type="coiled-coil region" evidence="1">
    <location>
        <begin position="238"/>
        <end position="279"/>
    </location>
</feature>
<reference evidence="2 3" key="1">
    <citation type="submission" date="2017-12" db="EMBL/GenBank/DDBJ databases">
        <title>The draft genome sequence of Brumimicrobium saltpan LHR20.</title>
        <authorList>
            <person name="Do Z.-J."/>
            <person name="Luo H.-R."/>
        </authorList>
    </citation>
    <scope>NUCLEOTIDE SEQUENCE [LARGE SCALE GENOMIC DNA]</scope>
    <source>
        <strain evidence="2 3">LHR20</strain>
    </source>
</reference>
<proteinExistence type="predicted"/>
<dbReference type="InterPro" id="IPR007139">
    <property type="entry name" value="DUF349"/>
</dbReference>
<dbReference type="Pfam" id="PF03993">
    <property type="entry name" value="DUF349"/>
    <property type="match status" value="5"/>
</dbReference>
<gene>
    <name evidence="2" type="ORF">CW751_13540</name>
</gene>
<keyword evidence="1" id="KW-0175">Coiled coil</keyword>
<evidence type="ECO:0008006" key="4">
    <source>
        <dbReference type="Google" id="ProtNLM"/>
    </source>
</evidence>
<evidence type="ECO:0000313" key="2">
    <source>
        <dbReference type="EMBL" id="PKR79743.1"/>
    </source>
</evidence>
<evidence type="ECO:0000313" key="3">
    <source>
        <dbReference type="Proteomes" id="UP000236654"/>
    </source>
</evidence>
<accession>A0A2I0QZI0</accession>
<dbReference type="Proteomes" id="UP000236654">
    <property type="component" value="Unassembled WGS sequence"/>
</dbReference>
<comment type="caution">
    <text evidence="2">The sequence shown here is derived from an EMBL/GenBank/DDBJ whole genome shotgun (WGS) entry which is preliminary data.</text>
</comment>
<organism evidence="2 3">
    <name type="scientific">Brumimicrobium salinarum</name>
    <dbReference type="NCBI Taxonomy" id="2058658"/>
    <lineage>
        <taxon>Bacteria</taxon>
        <taxon>Pseudomonadati</taxon>
        <taxon>Bacteroidota</taxon>
        <taxon>Flavobacteriia</taxon>
        <taxon>Flavobacteriales</taxon>
        <taxon>Crocinitomicaceae</taxon>
        <taxon>Brumimicrobium</taxon>
    </lineage>
</organism>
<protein>
    <recommendedName>
        <fullName evidence="4">DUF349 domain-containing protein</fullName>
    </recommendedName>
</protein>
<evidence type="ECO:0000256" key="1">
    <source>
        <dbReference type="SAM" id="Coils"/>
    </source>
</evidence>
<name>A0A2I0QZI0_9FLAO</name>
<dbReference type="RefSeq" id="WP_101335569.1">
    <property type="nucleotide sequence ID" value="NZ_PJNI01000019.1"/>
</dbReference>
<sequence length="567" mass="66573">MEKKEFIDALNALVTKEDLLSVGREVKELRTQFEDYLIEATRQFQIAELEAKDKGEEFTQEDWMTPLKEEFYAIYSPFAEKRKTIIAAKRAEEDENLKKKRALINQLKSVVETEENIGAAFSAHKEINEKWKTVGDIPRDKRSEIQQEYSRLLEQFFYNMNIYKEIKDYDFQKNHEAKKEIIEKLKALSKVEKIKEVEAAIKQLQNEWEDIGPTKQELWEEIKNEYWSTVNAIYDRIRAFYDDRREKMQENIEKKKELISEMKSLLAQERNSVKDWNNQTAEVLKLQSDWKSIGFGPKKENDAVWKSFRELCDAFFNEKSDFFKDVQAVYDQVAEKKQQLIQKANQLKDSTDWGPTTKALIDLQKKWKKLGSAGQKHEQKLWKEFRGACDDFFNAKQTYFEEKDKAFEENLKEKQKLIEEISAFELPTDKNTALEALHGFSNRFSAIGFVPTKQKDEIYKAYKEALDKHYSALKMEGEEKEKVMFEARINTIKGSGNAAQLFDKEKQAIRNEISKVKQEIIQFENNLGFFANSKGANALKDQVENNIKAEQEKLNALKAKLKMIPDE</sequence>
<dbReference type="OrthoDB" id="5422202at2"/>
<feature type="coiled-coil region" evidence="1">
    <location>
        <begin position="499"/>
        <end position="560"/>
    </location>
</feature>
<keyword evidence="3" id="KW-1185">Reference proteome</keyword>
<dbReference type="EMBL" id="PJNI01000019">
    <property type="protein sequence ID" value="PKR79743.1"/>
    <property type="molecule type" value="Genomic_DNA"/>
</dbReference>